<keyword evidence="1" id="KW-1133">Transmembrane helix</keyword>
<keyword evidence="1" id="KW-0812">Transmembrane</keyword>
<keyword evidence="2" id="KW-1185">Reference proteome</keyword>
<accession>A0A0K0EEX5</accession>
<protein>
    <submittedName>
        <fullName evidence="3 4">Cystatin domain-containing protein</fullName>
    </submittedName>
</protein>
<feature type="transmembrane region" description="Helical" evidence="1">
    <location>
        <begin position="6"/>
        <end position="27"/>
    </location>
</feature>
<evidence type="ECO:0000313" key="2">
    <source>
        <dbReference type="Proteomes" id="UP000035681"/>
    </source>
</evidence>
<dbReference type="WBParaSite" id="TCONS_00009777.p1">
    <property type="protein sequence ID" value="TCONS_00009777.p1"/>
    <property type="gene ID" value="XLOC_007526"/>
</dbReference>
<reference evidence="3" key="1">
    <citation type="submission" date="2015-08" db="UniProtKB">
        <authorList>
            <consortium name="WormBaseParasite"/>
        </authorList>
    </citation>
    <scope>IDENTIFICATION</scope>
</reference>
<dbReference type="WBParaSite" id="SSTP_0000803900.1">
    <property type="protein sequence ID" value="SSTP_0000803900.1"/>
    <property type="gene ID" value="SSTP_0000803900"/>
</dbReference>
<proteinExistence type="predicted"/>
<evidence type="ECO:0000256" key="1">
    <source>
        <dbReference type="SAM" id="Phobius"/>
    </source>
</evidence>
<dbReference type="AlphaFoldDB" id="A0A0K0EEX5"/>
<name>A0A0K0EEX5_STRER</name>
<sequence length="129" mass="15506">MIYFKVLLFIIIFIITNVLTINVKPYLKKILYHDWKPRKIYTEKALRLAFETVSAYNVKHHAHQDYRKVLKMDSKYNGTKYYQLFVLTTGYCKVQLQCYTTLHSFIILTRNKANPLKVMVEKYEKDKKS</sequence>
<evidence type="ECO:0000313" key="3">
    <source>
        <dbReference type="WBParaSite" id="SSTP_0000803900.1"/>
    </source>
</evidence>
<dbReference type="Proteomes" id="UP000035681">
    <property type="component" value="Unplaced"/>
</dbReference>
<keyword evidence="1" id="KW-0472">Membrane</keyword>
<organism evidence="3">
    <name type="scientific">Strongyloides stercoralis</name>
    <name type="common">Threadworm</name>
    <dbReference type="NCBI Taxonomy" id="6248"/>
    <lineage>
        <taxon>Eukaryota</taxon>
        <taxon>Metazoa</taxon>
        <taxon>Ecdysozoa</taxon>
        <taxon>Nematoda</taxon>
        <taxon>Chromadorea</taxon>
        <taxon>Rhabditida</taxon>
        <taxon>Tylenchina</taxon>
        <taxon>Panagrolaimomorpha</taxon>
        <taxon>Strongyloidoidea</taxon>
        <taxon>Strongyloididae</taxon>
        <taxon>Strongyloides</taxon>
    </lineage>
</organism>
<evidence type="ECO:0000313" key="4">
    <source>
        <dbReference type="WBParaSite" id="TCONS_00009777.p1"/>
    </source>
</evidence>